<dbReference type="PANTHER" id="PTHR46797">
    <property type="entry name" value="HTH-TYPE TRANSCRIPTIONAL REGULATOR"/>
    <property type="match status" value="1"/>
</dbReference>
<dbReference type="SMART" id="SM00530">
    <property type="entry name" value="HTH_XRE"/>
    <property type="match status" value="1"/>
</dbReference>
<protein>
    <recommendedName>
        <fullName evidence="2">HTH cro/C1-type domain-containing protein</fullName>
    </recommendedName>
</protein>
<evidence type="ECO:0000313" key="3">
    <source>
        <dbReference type="EMBL" id="KJC63576.1"/>
    </source>
</evidence>
<dbReference type="CDD" id="cd00093">
    <property type="entry name" value="HTH_XRE"/>
    <property type="match status" value="1"/>
</dbReference>
<gene>
    <name evidence="3" type="ORF">TZ00_13630</name>
</gene>
<sequence length="106" mass="11813">MTKTHSDAAIILGERVREQRLKLGLTLEDLASLSEMHWTSVGKIERGQVHPNVETLVRLATALNADPGVFVEGLTASMYEKRVHGLTAADFIREREREASRRSEAS</sequence>
<name>A0ABR5CDD9_9MICO</name>
<evidence type="ECO:0000259" key="2">
    <source>
        <dbReference type="PROSITE" id="PS50943"/>
    </source>
</evidence>
<reference evidence="3 4" key="1">
    <citation type="journal article" date="2001" name="Int. J. Syst. Evol. Microbiol.">
        <title>Agreia bicolorata gen. nov., sp. nov., to accommodate actinobacteria isolated from narrow reed grass infected by the nematode Heteroanguina graminophila.</title>
        <authorList>
            <person name="Evtushenko L.I."/>
            <person name="Dorofeeva L.V."/>
            <person name="Dobrovolskaya T.G."/>
            <person name="Streshinskaya G.M."/>
            <person name="Subbotin S.A."/>
            <person name="Tiedje J.M."/>
        </authorList>
    </citation>
    <scope>NUCLEOTIDE SEQUENCE [LARGE SCALE GENOMIC DNA]</scope>
    <source>
        <strain evidence="3 4">VKM Ac-1804</strain>
    </source>
</reference>
<dbReference type="InterPro" id="IPR010982">
    <property type="entry name" value="Lambda_DNA-bd_dom_sf"/>
</dbReference>
<comment type="caution">
    <text evidence="3">The sequence shown here is derived from an EMBL/GenBank/DDBJ whole genome shotgun (WGS) entry which is preliminary data.</text>
</comment>
<dbReference type="PANTHER" id="PTHR46797:SF1">
    <property type="entry name" value="METHYLPHOSPHONATE SYNTHASE"/>
    <property type="match status" value="1"/>
</dbReference>
<organism evidence="3 4">
    <name type="scientific">Agreia bicolorata</name>
    <dbReference type="NCBI Taxonomy" id="110935"/>
    <lineage>
        <taxon>Bacteria</taxon>
        <taxon>Bacillati</taxon>
        <taxon>Actinomycetota</taxon>
        <taxon>Actinomycetes</taxon>
        <taxon>Micrococcales</taxon>
        <taxon>Microbacteriaceae</taxon>
        <taxon>Agreia</taxon>
    </lineage>
</organism>
<keyword evidence="4" id="KW-1185">Reference proteome</keyword>
<dbReference type="SUPFAM" id="SSF47413">
    <property type="entry name" value="lambda repressor-like DNA-binding domains"/>
    <property type="match status" value="1"/>
</dbReference>
<accession>A0ABR5CDD9</accession>
<dbReference type="EMBL" id="JYFC01000006">
    <property type="protein sequence ID" value="KJC63576.1"/>
    <property type="molecule type" value="Genomic_DNA"/>
</dbReference>
<dbReference type="InterPro" id="IPR001387">
    <property type="entry name" value="Cro/C1-type_HTH"/>
</dbReference>
<dbReference type="Gene3D" id="1.10.260.40">
    <property type="entry name" value="lambda repressor-like DNA-binding domains"/>
    <property type="match status" value="1"/>
</dbReference>
<dbReference type="Pfam" id="PF01381">
    <property type="entry name" value="HTH_3"/>
    <property type="match status" value="1"/>
</dbReference>
<evidence type="ECO:0000256" key="1">
    <source>
        <dbReference type="ARBA" id="ARBA00023125"/>
    </source>
</evidence>
<dbReference type="RefSeq" id="WP_044442500.1">
    <property type="nucleotide sequence ID" value="NZ_JYFC01000006.1"/>
</dbReference>
<dbReference type="PROSITE" id="PS50943">
    <property type="entry name" value="HTH_CROC1"/>
    <property type="match status" value="1"/>
</dbReference>
<dbReference type="InterPro" id="IPR050807">
    <property type="entry name" value="TransReg_Diox_bact_type"/>
</dbReference>
<proteinExistence type="predicted"/>
<evidence type="ECO:0000313" key="4">
    <source>
        <dbReference type="Proteomes" id="UP000032503"/>
    </source>
</evidence>
<keyword evidence="1" id="KW-0238">DNA-binding</keyword>
<dbReference type="Proteomes" id="UP000032503">
    <property type="component" value="Unassembled WGS sequence"/>
</dbReference>
<feature type="domain" description="HTH cro/C1-type" evidence="2">
    <location>
        <begin position="16"/>
        <end position="70"/>
    </location>
</feature>